<proteinExistence type="predicted"/>
<comment type="caution">
    <text evidence="1">The sequence shown here is derived from an EMBL/GenBank/DDBJ whole genome shotgun (WGS) entry which is preliminary data.</text>
</comment>
<keyword evidence="2" id="KW-1185">Reference proteome</keyword>
<name>A0ACC2XEH2_9TREE</name>
<dbReference type="Proteomes" id="UP001243375">
    <property type="component" value="Unassembled WGS sequence"/>
</dbReference>
<evidence type="ECO:0000313" key="2">
    <source>
        <dbReference type="Proteomes" id="UP001243375"/>
    </source>
</evidence>
<dbReference type="EMBL" id="JASBWU010000005">
    <property type="protein sequence ID" value="KAJ9121785.1"/>
    <property type="molecule type" value="Genomic_DNA"/>
</dbReference>
<accession>A0ACC2XEH2</accession>
<gene>
    <name evidence="1" type="ORF">QFC22_002407</name>
</gene>
<evidence type="ECO:0000313" key="1">
    <source>
        <dbReference type="EMBL" id="KAJ9121785.1"/>
    </source>
</evidence>
<sequence length="286" mass="29128">MRCRDRSQLPAPNALLPNSSASSTLSASNLGTALALSASNSHHAGPQNSLANSTSNSKSRSATPQLGPDGTLGVGMNSQGNIVAGGNGGMMIKNGTIYFDCLVCASRRGTSRAAAVNGMNKTKLASERSTPSPYVDFDSEGSDVGSVGTGAGGSRKNKNSNGKRHGSPARTADYYSPSGSMGPAGGTKKAKVIYTYGVPGTTKVRGVSQSALPPPPRSSTPSRHVSPSPLKPQHGGDDVMSEDAEGEDDDAEGEGDEEYAQGAMSPAGVSGDDDDWQGSSMSEDQE</sequence>
<protein>
    <submittedName>
        <fullName evidence="1">Uncharacterized protein</fullName>
    </submittedName>
</protein>
<organism evidence="1 2">
    <name type="scientific">Naganishia vaughanmartiniae</name>
    <dbReference type="NCBI Taxonomy" id="1424756"/>
    <lineage>
        <taxon>Eukaryota</taxon>
        <taxon>Fungi</taxon>
        <taxon>Dikarya</taxon>
        <taxon>Basidiomycota</taxon>
        <taxon>Agaricomycotina</taxon>
        <taxon>Tremellomycetes</taxon>
        <taxon>Filobasidiales</taxon>
        <taxon>Filobasidiaceae</taxon>
        <taxon>Naganishia</taxon>
    </lineage>
</organism>
<reference evidence="1" key="1">
    <citation type="submission" date="2023-04" db="EMBL/GenBank/DDBJ databases">
        <title>Draft Genome sequencing of Naganishia species isolated from polar environments using Oxford Nanopore Technology.</title>
        <authorList>
            <person name="Leo P."/>
            <person name="Venkateswaran K."/>
        </authorList>
    </citation>
    <scope>NUCLEOTIDE SEQUENCE</scope>
    <source>
        <strain evidence="1">MNA-CCFEE 5425</strain>
    </source>
</reference>